<dbReference type="PANTHER" id="PTHR32011:SF6">
    <property type="entry name" value="KNR4_SMI1-LIKE DOMAIN-CONTAINING PROTEIN"/>
    <property type="match status" value="1"/>
</dbReference>
<sequence length="516" mass="56709">MLVTYWSHFLDGTDEYLKSILYSTILCHSSSRNNCKGRVNIKYYIVPGYKKTGAAKSNKDRCADDKLKKMALRVIAESLSEEEIAGLKEAIPCDGHQQQWLVNDEVPPKRPPPPPPHSHRMTTTIASATGPTKTTPLVTPRVCFSFAAYAKAVVAHLRASGVPIAPGLSHDEFAAVESAYRFEFPPDIRSILREGLPVGPGFPNWRSASRQQLRLLLGLPTAAILREVSAGDFWPTSWAPRPENPSFSSDAREFLRRAPTLVPIYRQFYIPASPCLAGNPVFYVRGGDVKLAGLDLADFFRTERPRGWAAGAPVPAWAATSARRVDFWTDLAEEAAWRERERICSPWEARVEQLLQEARQRLKEAGWAEEEVAEMISPASDAPAVGDSPCSEIRGEGGVLRHVKLLSLALLRGGWSAGEVGTLQLQEEEVPATNLDENVYSEDRTGSRRRLISSSPRTASCSASLVSSPASPGRSSGRCAAGLRRLSRQLIGDWRSVLSGRRKRSRTLSLSLAGPT</sequence>
<gene>
    <name evidence="2" type="ORF">ZIOFF_025597</name>
</gene>
<evidence type="ECO:0000313" key="2">
    <source>
        <dbReference type="EMBL" id="KAG6515212.1"/>
    </source>
</evidence>
<protein>
    <submittedName>
        <fullName evidence="2">Uncharacterized protein</fullName>
    </submittedName>
</protein>
<dbReference type="EMBL" id="JACMSC010000007">
    <property type="protein sequence ID" value="KAG6515212.1"/>
    <property type="molecule type" value="Genomic_DNA"/>
</dbReference>
<proteinExistence type="predicted"/>
<name>A0A8J5GUC1_ZINOF</name>
<evidence type="ECO:0000313" key="3">
    <source>
        <dbReference type="Proteomes" id="UP000734854"/>
    </source>
</evidence>
<organism evidence="2 3">
    <name type="scientific">Zingiber officinale</name>
    <name type="common">Ginger</name>
    <name type="synonym">Amomum zingiber</name>
    <dbReference type="NCBI Taxonomy" id="94328"/>
    <lineage>
        <taxon>Eukaryota</taxon>
        <taxon>Viridiplantae</taxon>
        <taxon>Streptophyta</taxon>
        <taxon>Embryophyta</taxon>
        <taxon>Tracheophyta</taxon>
        <taxon>Spermatophyta</taxon>
        <taxon>Magnoliopsida</taxon>
        <taxon>Liliopsida</taxon>
        <taxon>Zingiberales</taxon>
        <taxon>Zingiberaceae</taxon>
        <taxon>Zingiber</taxon>
    </lineage>
</organism>
<dbReference type="PANTHER" id="PTHR32011">
    <property type="entry name" value="OS08G0472400 PROTEIN"/>
    <property type="match status" value="1"/>
</dbReference>
<dbReference type="Proteomes" id="UP000734854">
    <property type="component" value="Unassembled WGS sequence"/>
</dbReference>
<evidence type="ECO:0000256" key="1">
    <source>
        <dbReference type="SAM" id="MobiDB-lite"/>
    </source>
</evidence>
<comment type="caution">
    <text evidence="2">The sequence shown here is derived from an EMBL/GenBank/DDBJ whole genome shotgun (WGS) entry which is preliminary data.</text>
</comment>
<reference evidence="2 3" key="1">
    <citation type="submission" date="2020-08" db="EMBL/GenBank/DDBJ databases">
        <title>Plant Genome Project.</title>
        <authorList>
            <person name="Zhang R.-G."/>
        </authorList>
    </citation>
    <scope>NUCLEOTIDE SEQUENCE [LARGE SCALE GENOMIC DNA]</scope>
    <source>
        <tissue evidence="2">Rhizome</tissue>
    </source>
</reference>
<keyword evidence="3" id="KW-1185">Reference proteome</keyword>
<dbReference type="AlphaFoldDB" id="A0A8J5GUC1"/>
<accession>A0A8J5GUC1</accession>
<feature type="region of interest" description="Disordered" evidence="1">
    <location>
        <begin position="434"/>
        <end position="455"/>
    </location>
</feature>